<dbReference type="CDD" id="cd01741">
    <property type="entry name" value="GATase1_1"/>
    <property type="match status" value="1"/>
</dbReference>
<dbReference type="Gene3D" id="3.40.50.880">
    <property type="match status" value="1"/>
</dbReference>
<proteinExistence type="predicted"/>
<dbReference type="KEGG" id="tmz:Tmz1t_0080"/>
<evidence type="ECO:0000313" key="5">
    <source>
        <dbReference type="Proteomes" id="UP000321192"/>
    </source>
</evidence>
<feature type="domain" description="Glutamine amidotransferase" evidence="1">
    <location>
        <begin position="44"/>
        <end position="185"/>
    </location>
</feature>
<dbReference type="OrthoDB" id="9813383at2"/>
<organism evidence="2 4">
    <name type="scientific">Thauera aminoaromatica</name>
    <dbReference type="NCBI Taxonomy" id="164330"/>
    <lineage>
        <taxon>Bacteria</taxon>
        <taxon>Pseudomonadati</taxon>
        <taxon>Pseudomonadota</taxon>
        <taxon>Betaproteobacteria</taxon>
        <taxon>Rhodocyclales</taxon>
        <taxon>Zoogloeaceae</taxon>
        <taxon>Thauera</taxon>
    </lineage>
</organism>
<accession>A0A5C7STQ9</accession>
<reference evidence="2 4" key="2">
    <citation type="journal article" date="2012" name="Stand. Genomic Sci.">
        <title>Complete genome sequence of Thauera aminoaromatica strain MZ1T.</title>
        <authorList>
            <person name="Jiang K."/>
            <person name="Sanseverino J."/>
            <person name="Chauhan A."/>
            <person name="Lucas S."/>
            <person name="Copeland A."/>
            <person name="Lapidus A."/>
            <person name="Del Rio T.G."/>
            <person name="Dalin E."/>
            <person name="Tice H."/>
            <person name="Bruce D."/>
            <person name="Goodwin L."/>
            <person name="Pitluck S."/>
            <person name="Sims D."/>
            <person name="Brettin T."/>
            <person name="Detter J.C."/>
            <person name="Han C."/>
            <person name="Chang Y.J."/>
            <person name="Larimer F."/>
            <person name="Land M."/>
            <person name="Hauser L."/>
            <person name="Kyrpides N.C."/>
            <person name="Mikhailova N."/>
            <person name="Moser S."/>
            <person name="Jegier P."/>
            <person name="Close D."/>
            <person name="Debruyn J.M."/>
            <person name="Wang Y."/>
            <person name="Layton A.C."/>
            <person name="Allen M.S."/>
            <person name="Sayler G.S."/>
        </authorList>
    </citation>
    <scope>NUCLEOTIDE SEQUENCE [LARGE SCALE GENOMIC DNA]</scope>
    <source>
        <strain evidence="2 4">MZ1T</strain>
    </source>
</reference>
<reference evidence="3 5" key="3">
    <citation type="submission" date="2018-09" db="EMBL/GenBank/DDBJ databases">
        <title>Metagenome Assembled Genomes from an Advanced Water Purification Facility.</title>
        <authorList>
            <person name="Stamps B.W."/>
            <person name="Spear J.R."/>
        </authorList>
    </citation>
    <scope>NUCLEOTIDE SEQUENCE [LARGE SCALE GENOMIC DNA]</scope>
    <source>
        <strain evidence="3">Bin_27_1</strain>
    </source>
</reference>
<accession>C4ZII6</accession>
<dbReference type="STRING" id="85643.Tmz1t_0080"/>
<dbReference type="Proteomes" id="UP000002186">
    <property type="component" value="Chromosome"/>
</dbReference>
<evidence type="ECO:0000259" key="1">
    <source>
        <dbReference type="Pfam" id="PF00117"/>
    </source>
</evidence>
<dbReference type="PANTHER" id="PTHR42695:SF5">
    <property type="entry name" value="GLUTAMINE AMIDOTRANSFERASE YLR126C-RELATED"/>
    <property type="match status" value="1"/>
</dbReference>
<dbReference type="PROSITE" id="PS51273">
    <property type="entry name" value="GATASE_TYPE_1"/>
    <property type="match status" value="1"/>
</dbReference>
<dbReference type="GO" id="GO:0005829">
    <property type="term" value="C:cytosol"/>
    <property type="evidence" value="ECO:0007669"/>
    <property type="project" value="TreeGrafter"/>
</dbReference>
<dbReference type="RefSeq" id="WP_004302859.1">
    <property type="nucleotide sequence ID" value="NC_011662.2"/>
</dbReference>
<dbReference type="InterPro" id="IPR044992">
    <property type="entry name" value="ChyE-like"/>
</dbReference>
<dbReference type="EMBL" id="SSFD01000115">
    <property type="protein sequence ID" value="TXH86235.1"/>
    <property type="molecule type" value="Genomic_DNA"/>
</dbReference>
<sequence>MKAHILQHVPFEGPGHIGDWLAARGADIGSTRFWESPVLPDPAAIDLLVVMGGPMSVNDEAELPWLVAEKRFIAEVVALGRPVLGICLGAQLIASAHGARVYRNADKEIGWFEVAASGAEPDAADTASRFPFPARTTVLHWHGETFDLPAGARLLASSPACRHQAFQLGGRTIGLQFHLEMTASSLRAIVDNCRGELVPGRWIQDEATILGHADGHFAATHALMDGLLDWLVRA</sequence>
<keyword evidence="2" id="KW-0315">Glutamine amidotransferase</keyword>
<evidence type="ECO:0000313" key="3">
    <source>
        <dbReference type="EMBL" id="TXH86235.1"/>
    </source>
</evidence>
<protein>
    <submittedName>
        <fullName evidence="2">Glutamine amidotransferase class-I</fullName>
    </submittedName>
    <submittedName>
        <fullName evidence="3">Type 1 glutamine amidotransferase</fullName>
    </submittedName>
</protein>
<keyword evidence="4" id="KW-1185">Reference proteome</keyword>
<dbReference type="Pfam" id="PF00117">
    <property type="entry name" value="GATase"/>
    <property type="match status" value="1"/>
</dbReference>
<dbReference type="InterPro" id="IPR017926">
    <property type="entry name" value="GATASE"/>
</dbReference>
<name>C4ZII6_THASP</name>
<dbReference type="EMBL" id="CP001281">
    <property type="protein sequence ID" value="ACK52880.1"/>
    <property type="molecule type" value="Genomic_DNA"/>
</dbReference>
<dbReference type="GO" id="GO:0016740">
    <property type="term" value="F:transferase activity"/>
    <property type="evidence" value="ECO:0007669"/>
    <property type="project" value="UniProtKB-KW"/>
</dbReference>
<dbReference type="SUPFAM" id="SSF52317">
    <property type="entry name" value="Class I glutamine amidotransferase-like"/>
    <property type="match status" value="1"/>
</dbReference>
<evidence type="ECO:0000313" key="4">
    <source>
        <dbReference type="Proteomes" id="UP000002186"/>
    </source>
</evidence>
<evidence type="ECO:0000313" key="2">
    <source>
        <dbReference type="EMBL" id="ACK52880.1"/>
    </source>
</evidence>
<keyword evidence="2" id="KW-0808">Transferase</keyword>
<dbReference type="HOGENOM" id="CLU_054974_3_3_4"/>
<dbReference type="eggNOG" id="COG0518">
    <property type="taxonomic scope" value="Bacteria"/>
</dbReference>
<reference evidence="4" key="1">
    <citation type="submission" date="2009-05" db="EMBL/GenBank/DDBJ databases">
        <title>Complete sequence of chromosome of Thauera sp. MZ1T.</title>
        <authorList>
            <consortium name="US DOE Joint Genome Institute"/>
            <person name="Lucas S."/>
            <person name="Copeland A."/>
            <person name="Lapidus A."/>
            <person name="Glavina del Rio T."/>
            <person name="Dalin E."/>
            <person name="Tice H."/>
            <person name="Bruce D."/>
            <person name="Goodwin L."/>
            <person name="Pitluck S."/>
            <person name="Sims D."/>
            <person name="Brettin T."/>
            <person name="Detter J.C."/>
            <person name="Han C."/>
            <person name="Larimer F."/>
            <person name="Land M."/>
            <person name="Hauser L."/>
            <person name="Kyrpides N."/>
            <person name="Mikhailova N."/>
            <person name="Sayler G.S."/>
        </authorList>
    </citation>
    <scope>NUCLEOTIDE SEQUENCE [LARGE SCALE GENOMIC DNA]</scope>
    <source>
        <strain evidence="4">MZ1T</strain>
    </source>
</reference>
<gene>
    <name evidence="2" type="ordered locus">Tmz1t_0080</name>
    <name evidence="3" type="ORF">E6Q80_08035</name>
</gene>
<dbReference type="AlphaFoldDB" id="C4ZII6"/>
<dbReference type="InterPro" id="IPR029062">
    <property type="entry name" value="Class_I_gatase-like"/>
</dbReference>
<dbReference type="Proteomes" id="UP000321192">
    <property type="component" value="Unassembled WGS sequence"/>
</dbReference>
<dbReference type="FunFam" id="3.40.50.880:FF:000033">
    <property type="entry name" value="Glutamine amidotransferase class-I"/>
    <property type="match status" value="1"/>
</dbReference>
<dbReference type="PANTHER" id="PTHR42695">
    <property type="entry name" value="GLUTAMINE AMIDOTRANSFERASE YLR126C-RELATED"/>
    <property type="match status" value="1"/>
</dbReference>